<organism evidence="1 2">
    <name type="scientific">Corchorus olitorius</name>
    <dbReference type="NCBI Taxonomy" id="93759"/>
    <lineage>
        <taxon>Eukaryota</taxon>
        <taxon>Viridiplantae</taxon>
        <taxon>Streptophyta</taxon>
        <taxon>Embryophyta</taxon>
        <taxon>Tracheophyta</taxon>
        <taxon>Spermatophyta</taxon>
        <taxon>Magnoliopsida</taxon>
        <taxon>eudicotyledons</taxon>
        <taxon>Gunneridae</taxon>
        <taxon>Pentapetalae</taxon>
        <taxon>rosids</taxon>
        <taxon>malvids</taxon>
        <taxon>Malvales</taxon>
        <taxon>Malvaceae</taxon>
        <taxon>Grewioideae</taxon>
        <taxon>Apeibeae</taxon>
        <taxon>Corchorus</taxon>
    </lineage>
</organism>
<dbReference type="EMBL" id="AWUE01020294">
    <property type="protein sequence ID" value="OMO69046.1"/>
    <property type="molecule type" value="Genomic_DNA"/>
</dbReference>
<protein>
    <submittedName>
        <fullName evidence="1">Uncharacterized protein</fullName>
    </submittedName>
</protein>
<gene>
    <name evidence="1" type="ORF">COLO4_29302</name>
</gene>
<keyword evidence="2" id="KW-1185">Reference proteome</keyword>
<sequence length="77" mass="8698">MQMQGSLISTTLKLNLIRLTTQFKLSNRDRVNENHPLYPLIDSFNQTDAHARGKLDLEHLLHPHSPTSKGIGTYSEG</sequence>
<dbReference type="Proteomes" id="UP000187203">
    <property type="component" value="Unassembled WGS sequence"/>
</dbReference>
<dbReference type="AlphaFoldDB" id="A0A1R3HFA1"/>
<evidence type="ECO:0000313" key="1">
    <source>
        <dbReference type="EMBL" id="OMO69046.1"/>
    </source>
</evidence>
<evidence type="ECO:0000313" key="2">
    <source>
        <dbReference type="Proteomes" id="UP000187203"/>
    </source>
</evidence>
<accession>A0A1R3HFA1</accession>
<comment type="caution">
    <text evidence="1">The sequence shown here is derived from an EMBL/GenBank/DDBJ whole genome shotgun (WGS) entry which is preliminary data.</text>
</comment>
<name>A0A1R3HFA1_9ROSI</name>
<reference evidence="2" key="1">
    <citation type="submission" date="2013-09" db="EMBL/GenBank/DDBJ databases">
        <title>Corchorus olitorius genome sequencing.</title>
        <authorList>
            <person name="Alam M."/>
            <person name="Haque M.S."/>
            <person name="Islam M.S."/>
            <person name="Emdad E.M."/>
            <person name="Islam M.M."/>
            <person name="Ahmed B."/>
            <person name="Halim A."/>
            <person name="Hossen Q.M.M."/>
            <person name="Hossain M.Z."/>
            <person name="Ahmed R."/>
            <person name="Khan M.M."/>
            <person name="Islam R."/>
            <person name="Rashid M.M."/>
            <person name="Khan S.A."/>
            <person name="Rahman M.S."/>
            <person name="Alam M."/>
            <person name="Yahiya A.S."/>
            <person name="Khan M.S."/>
            <person name="Azam M.S."/>
            <person name="Haque T."/>
            <person name="Lashkar M.Z.H."/>
            <person name="Akhand A.I."/>
            <person name="Morshed G."/>
            <person name="Roy S."/>
            <person name="Uddin K.S."/>
            <person name="Rabeya T."/>
            <person name="Hossain A.S."/>
            <person name="Chowdhury A."/>
            <person name="Snigdha A.R."/>
            <person name="Mortoza M.S."/>
            <person name="Matin S.A."/>
            <person name="Hoque S.M.E."/>
            <person name="Islam M.K."/>
            <person name="Roy D.K."/>
            <person name="Haider R."/>
            <person name="Moosa M.M."/>
            <person name="Elias S.M."/>
            <person name="Hasan A.M."/>
            <person name="Jahan S."/>
            <person name="Shafiuddin M."/>
            <person name="Mahmood N."/>
            <person name="Shommy N.S."/>
        </authorList>
    </citation>
    <scope>NUCLEOTIDE SEQUENCE [LARGE SCALE GENOMIC DNA]</scope>
    <source>
        <strain evidence="2">cv. O-4</strain>
    </source>
</reference>
<proteinExistence type="predicted"/>